<dbReference type="Proteomes" id="UP000031599">
    <property type="component" value="Unassembled WGS sequence"/>
</dbReference>
<keyword evidence="1" id="KW-0812">Transmembrane</keyword>
<evidence type="ECO:0000313" key="2">
    <source>
        <dbReference type="EMBL" id="KIG14029.1"/>
    </source>
</evidence>
<protein>
    <submittedName>
        <fullName evidence="2">Uncharacterized protein</fullName>
    </submittedName>
</protein>
<dbReference type="RefSeq" id="WP_052554413.1">
    <property type="nucleotide sequence ID" value="NZ_JMCC02000081.1"/>
</dbReference>
<keyword evidence="1" id="KW-1133">Transmembrane helix</keyword>
<organism evidence="2 3">
    <name type="scientific">Enhygromyxa salina</name>
    <dbReference type="NCBI Taxonomy" id="215803"/>
    <lineage>
        <taxon>Bacteria</taxon>
        <taxon>Pseudomonadati</taxon>
        <taxon>Myxococcota</taxon>
        <taxon>Polyangia</taxon>
        <taxon>Nannocystales</taxon>
        <taxon>Nannocystaceae</taxon>
        <taxon>Enhygromyxa</taxon>
    </lineage>
</organism>
<proteinExistence type="predicted"/>
<keyword evidence="1" id="KW-0472">Membrane</keyword>
<sequence length="59" mass="6249">MTDTDDDERQRAALGLLTLLGFTSGFIAALNDISIPHPKAQPELCMVGAHLTMAPPTGQ</sequence>
<gene>
    <name evidence="2" type="ORF">DB30_07296</name>
</gene>
<reference evidence="2 3" key="1">
    <citation type="submission" date="2014-12" db="EMBL/GenBank/DDBJ databases">
        <title>Genome assembly of Enhygromyxa salina DSM 15201.</title>
        <authorList>
            <person name="Sharma G."/>
            <person name="Subramanian S."/>
        </authorList>
    </citation>
    <scope>NUCLEOTIDE SEQUENCE [LARGE SCALE GENOMIC DNA]</scope>
    <source>
        <strain evidence="2 3">DSM 15201</strain>
    </source>
</reference>
<feature type="transmembrane region" description="Helical" evidence="1">
    <location>
        <begin position="12"/>
        <end position="30"/>
    </location>
</feature>
<evidence type="ECO:0000256" key="1">
    <source>
        <dbReference type="SAM" id="Phobius"/>
    </source>
</evidence>
<dbReference type="AlphaFoldDB" id="A0A0C1Z8S9"/>
<comment type="caution">
    <text evidence="2">The sequence shown here is derived from an EMBL/GenBank/DDBJ whole genome shotgun (WGS) entry which is preliminary data.</text>
</comment>
<accession>A0A0C1Z8S9</accession>
<name>A0A0C1Z8S9_9BACT</name>
<evidence type="ECO:0000313" key="3">
    <source>
        <dbReference type="Proteomes" id="UP000031599"/>
    </source>
</evidence>
<dbReference type="EMBL" id="JMCC02000081">
    <property type="protein sequence ID" value="KIG14029.1"/>
    <property type="molecule type" value="Genomic_DNA"/>
</dbReference>